<evidence type="ECO:0000256" key="6">
    <source>
        <dbReference type="ARBA" id="ARBA00022490"/>
    </source>
</evidence>
<keyword evidence="8" id="KW-0698">rRNA processing</keyword>
<dbReference type="PANTHER" id="PTHR30001">
    <property type="entry name" value="RIBONUCLEASE"/>
    <property type="match status" value="1"/>
</dbReference>
<dbReference type="Gene3D" id="3.40.1260.20">
    <property type="entry name" value="Ribonuclease E, catalytic domain"/>
    <property type="match status" value="1"/>
</dbReference>
<dbReference type="PROSITE" id="PS50126">
    <property type="entry name" value="S1"/>
    <property type="match status" value="1"/>
</dbReference>
<feature type="compositionally biased region" description="Low complexity" evidence="18">
    <location>
        <begin position="656"/>
        <end position="672"/>
    </location>
</feature>
<feature type="compositionally biased region" description="Basic residues" evidence="18">
    <location>
        <begin position="605"/>
        <end position="614"/>
    </location>
</feature>
<feature type="compositionally biased region" description="Basic and acidic residues" evidence="18">
    <location>
        <begin position="678"/>
        <end position="688"/>
    </location>
</feature>
<feature type="compositionally biased region" description="Basic and acidic residues" evidence="18">
    <location>
        <begin position="492"/>
        <end position="504"/>
    </location>
</feature>
<dbReference type="KEGG" id="msil:METEAL_21800"/>
<evidence type="ECO:0000256" key="15">
    <source>
        <dbReference type="ARBA" id="ARBA00022842"/>
    </source>
</evidence>
<keyword evidence="17" id="KW-0472">Membrane</keyword>
<protein>
    <recommendedName>
        <fullName evidence="4">Ribonuclease G</fullName>
    </recommendedName>
</protein>
<dbReference type="InterPro" id="IPR003029">
    <property type="entry name" value="S1_domain"/>
</dbReference>
<name>A0AA48GW92_9BACT</name>
<evidence type="ECO:0000256" key="12">
    <source>
        <dbReference type="ARBA" id="ARBA00022730"/>
    </source>
</evidence>
<dbReference type="SUPFAM" id="SSF50249">
    <property type="entry name" value="Nucleic acid-binding proteins"/>
    <property type="match status" value="1"/>
</dbReference>
<keyword evidence="11" id="KW-0479">Metal-binding</keyword>
<dbReference type="GO" id="GO:0019843">
    <property type="term" value="F:rRNA binding"/>
    <property type="evidence" value="ECO:0007669"/>
    <property type="project" value="UniProtKB-KW"/>
</dbReference>
<feature type="region of interest" description="Disordered" evidence="18">
    <location>
        <begin position="487"/>
        <end position="566"/>
    </location>
</feature>
<evidence type="ECO:0000313" key="21">
    <source>
        <dbReference type="Proteomes" id="UP001238179"/>
    </source>
</evidence>
<keyword evidence="13" id="KW-0255">Endonuclease</keyword>
<dbReference type="AlphaFoldDB" id="A0AA48GW92"/>
<accession>A0AA48GW92</accession>
<keyword evidence="14" id="KW-0378">Hydrolase</keyword>
<feature type="compositionally biased region" description="Low complexity" evidence="18">
    <location>
        <begin position="615"/>
        <end position="630"/>
    </location>
</feature>
<dbReference type="Gene3D" id="2.40.50.140">
    <property type="entry name" value="Nucleic acid-binding proteins"/>
    <property type="match status" value="1"/>
</dbReference>
<dbReference type="GO" id="GO:0005737">
    <property type="term" value="C:cytoplasm"/>
    <property type="evidence" value="ECO:0007669"/>
    <property type="project" value="UniProtKB-SubCell"/>
</dbReference>
<evidence type="ECO:0000256" key="13">
    <source>
        <dbReference type="ARBA" id="ARBA00022759"/>
    </source>
</evidence>
<comment type="cofactor">
    <cofactor evidence="1">
        <name>Mg(2+)</name>
        <dbReference type="ChEBI" id="CHEBI:18420"/>
    </cofactor>
</comment>
<organism evidence="20 21">
    <name type="scientific">Mesoterricola silvestris</name>
    <dbReference type="NCBI Taxonomy" id="2927979"/>
    <lineage>
        <taxon>Bacteria</taxon>
        <taxon>Pseudomonadati</taxon>
        <taxon>Acidobacteriota</taxon>
        <taxon>Holophagae</taxon>
        <taxon>Holophagales</taxon>
        <taxon>Holophagaceae</taxon>
        <taxon>Mesoterricola</taxon>
    </lineage>
</organism>
<keyword evidence="15" id="KW-0460">Magnesium</keyword>
<dbReference type="EMBL" id="AP027080">
    <property type="protein sequence ID" value="BDU73006.1"/>
    <property type="molecule type" value="Genomic_DNA"/>
</dbReference>
<dbReference type="Pfam" id="PF10150">
    <property type="entry name" value="RNase_E_G"/>
    <property type="match status" value="1"/>
</dbReference>
<dbReference type="CDD" id="cd04453">
    <property type="entry name" value="S1_RNase_E"/>
    <property type="match status" value="1"/>
</dbReference>
<evidence type="ECO:0000256" key="16">
    <source>
        <dbReference type="ARBA" id="ARBA00022884"/>
    </source>
</evidence>
<evidence type="ECO:0000256" key="3">
    <source>
        <dbReference type="ARBA" id="ARBA00005663"/>
    </source>
</evidence>
<keyword evidence="21" id="KW-1185">Reference proteome</keyword>
<dbReference type="GO" id="GO:0006364">
    <property type="term" value="P:rRNA processing"/>
    <property type="evidence" value="ECO:0007669"/>
    <property type="project" value="UniProtKB-KW"/>
</dbReference>
<feature type="compositionally biased region" description="Basic and acidic residues" evidence="18">
    <location>
        <begin position="702"/>
        <end position="714"/>
    </location>
</feature>
<evidence type="ECO:0000256" key="14">
    <source>
        <dbReference type="ARBA" id="ARBA00022801"/>
    </source>
</evidence>
<feature type="compositionally biased region" description="Basic and acidic residues" evidence="18">
    <location>
        <begin position="523"/>
        <end position="544"/>
    </location>
</feature>
<keyword evidence="7" id="KW-0997">Cell inner membrane</keyword>
<proteinExistence type="inferred from homology"/>
<evidence type="ECO:0000313" key="20">
    <source>
        <dbReference type="EMBL" id="BDU73006.1"/>
    </source>
</evidence>
<evidence type="ECO:0000256" key="1">
    <source>
        <dbReference type="ARBA" id="ARBA00001946"/>
    </source>
</evidence>
<evidence type="ECO:0000259" key="19">
    <source>
        <dbReference type="PROSITE" id="PS50126"/>
    </source>
</evidence>
<keyword evidence="5" id="KW-1003">Cell membrane</keyword>
<feature type="compositionally biased region" description="Pro residues" evidence="18">
    <location>
        <begin position="631"/>
        <end position="655"/>
    </location>
</feature>
<gene>
    <name evidence="20" type="ORF">METEAL_21800</name>
</gene>
<evidence type="ECO:0000256" key="11">
    <source>
        <dbReference type="ARBA" id="ARBA00022723"/>
    </source>
</evidence>
<sequence length="751" mass="82920">MPRKTMLINATDSEEIRVATLVDGVLSDFDIEFVHNEKIKGNIYKAKVVRVDQSLQAAFIHYGGQKNGFLPIGELPKDLVSPDGRRGRIQDLLNRDQEIMVQAVREELGSKGAMMTAQISLPGRYLVLTPGNPTNGISRKIESREEREHFKRLIDELEIPRSFGVIVRTASLGVTKEDFQRDLDYLLDTYKEVQNRYKHRQGAGLVWQEDDVVTRTLRDAFTKDIEEVHIDDLETFHAAQGFFKRTMPQHLGVLKHYIGKKPLFSKFSTEEQIDRVYGRKVPLPSGGALAIDQTEALVAIDVNSGKTTGDNVEDMAFKTNMEAAEEAARQLRLRDLAGLVVIDFIDMKREGNNRAVMERLVECLEEDKARMEVGKINRFGVLVMTRQRLRPSLQHVTHEACPTCQGTGKVKSIEALVLSVVRRIKAILSRDAIAEIRVKLMPAIALAVLNQKRKDLCALEDMHDSRIVIVADPEIPFGEMAAEIERAEEEPAEKVAARPERPRDLDEETVVLGGDSPISFDKALGEETRKPGRSPRTESRREPEAAPAPAAAPTHAEIKYDRRDAQRAALEERERLRALFESAKPLDEVDGAPAAEPVEEEKAPSGRRRSRGGRKPAAAAPVEAPQAPVAEPAPEPEPVAAPEPEPVAAPEPEPAPLLLTADLLADLLTPAPRVKFQSKAEPEPEAPAKKGRPAKAKAPKAAKGEPKAEPKAEEPAVVIKADPKPAKRASKPKPAPEAEAPAAPKPRARKK</sequence>
<evidence type="ECO:0000256" key="9">
    <source>
        <dbReference type="ARBA" id="ARBA00022694"/>
    </source>
</evidence>
<feature type="compositionally biased region" description="Low complexity" evidence="18">
    <location>
        <begin position="545"/>
        <end position="555"/>
    </location>
</feature>
<feature type="domain" description="S1 motif" evidence="19">
    <location>
        <begin position="41"/>
        <end position="124"/>
    </location>
</feature>
<dbReference type="GO" id="GO:0004540">
    <property type="term" value="F:RNA nuclease activity"/>
    <property type="evidence" value="ECO:0007669"/>
    <property type="project" value="InterPro"/>
</dbReference>
<evidence type="ECO:0000256" key="8">
    <source>
        <dbReference type="ARBA" id="ARBA00022552"/>
    </source>
</evidence>
<dbReference type="PANTHER" id="PTHR30001:SF1">
    <property type="entry name" value="RIBONUCLEASE E_G-LIKE PROTEIN, CHLOROPLASTIC"/>
    <property type="match status" value="1"/>
</dbReference>
<keyword evidence="12" id="KW-0699">rRNA-binding</keyword>
<feature type="region of interest" description="Disordered" evidence="18">
    <location>
        <begin position="579"/>
        <end position="751"/>
    </location>
</feature>
<evidence type="ECO:0000256" key="10">
    <source>
        <dbReference type="ARBA" id="ARBA00022722"/>
    </source>
</evidence>
<keyword evidence="16" id="KW-0694">RNA-binding</keyword>
<evidence type="ECO:0000256" key="18">
    <source>
        <dbReference type="SAM" id="MobiDB-lite"/>
    </source>
</evidence>
<dbReference type="InterPro" id="IPR012340">
    <property type="entry name" value="NA-bd_OB-fold"/>
</dbReference>
<keyword evidence="10" id="KW-0540">Nuclease</keyword>
<feature type="compositionally biased region" description="Basic and acidic residues" evidence="18">
    <location>
        <begin position="556"/>
        <end position="566"/>
    </location>
</feature>
<dbReference type="SMART" id="SM00316">
    <property type="entry name" value="S1"/>
    <property type="match status" value="1"/>
</dbReference>
<dbReference type="InterPro" id="IPR004659">
    <property type="entry name" value="RNase_E/G"/>
</dbReference>
<comment type="subcellular location">
    <subcellularLocation>
        <location evidence="2">Cytoplasm</location>
    </subcellularLocation>
</comment>
<feature type="compositionally biased region" description="Basic residues" evidence="18">
    <location>
        <begin position="689"/>
        <end position="700"/>
    </location>
</feature>
<reference evidence="21" key="1">
    <citation type="journal article" date="2023" name="Int. J. Syst. Evol. Microbiol.">
        <title>Mesoterricola silvestris gen. nov., sp. nov., Mesoterricola sediminis sp. nov., Geothrix oryzae sp. nov., Geothrix edaphica sp. nov., Geothrix rubra sp. nov., and Geothrix limicola sp. nov., six novel members of Acidobacteriota isolated from soils.</title>
        <authorList>
            <person name="Itoh H."/>
            <person name="Sugisawa Y."/>
            <person name="Mise K."/>
            <person name="Xu Z."/>
            <person name="Kuniyasu M."/>
            <person name="Ushijima N."/>
            <person name="Kawano K."/>
            <person name="Kobayashi E."/>
            <person name="Shiratori Y."/>
            <person name="Masuda Y."/>
            <person name="Senoo K."/>
        </authorList>
    </citation>
    <scope>NUCLEOTIDE SEQUENCE [LARGE SCALE GENOMIC DNA]</scope>
    <source>
        <strain evidence="21">W79</strain>
    </source>
</reference>
<evidence type="ECO:0000256" key="17">
    <source>
        <dbReference type="ARBA" id="ARBA00023136"/>
    </source>
</evidence>
<evidence type="ECO:0000256" key="5">
    <source>
        <dbReference type="ARBA" id="ARBA00022475"/>
    </source>
</evidence>
<evidence type="ECO:0000256" key="4">
    <source>
        <dbReference type="ARBA" id="ARBA00017719"/>
    </source>
</evidence>
<dbReference type="NCBIfam" id="TIGR00757">
    <property type="entry name" value="RNaseEG"/>
    <property type="match status" value="1"/>
</dbReference>
<dbReference type="InterPro" id="IPR048583">
    <property type="entry name" value="RNase_E_G_thioredoxin-like"/>
</dbReference>
<dbReference type="GO" id="GO:0046872">
    <property type="term" value="F:metal ion binding"/>
    <property type="evidence" value="ECO:0007669"/>
    <property type="project" value="UniProtKB-KW"/>
</dbReference>
<dbReference type="GO" id="GO:0004519">
    <property type="term" value="F:endonuclease activity"/>
    <property type="evidence" value="ECO:0007669"/>
    <property type="project" value="UniProtKB-KW"/>
</dbReference>
<evidence type="ECO:0000256" key="2">
    <source>
        <dbReference type="ARBA" id="ARBA00004496"/>
    </source>
</evidence>
<dbReference type="GO" id="GO:0008033">
    <property type="term" value="P:tRNA processing"/>
    <property type="evidence" value="ECO:0007669"/>
    <property type="project" value="UniProtKB-KW"/>
</dbReference>
<dbReference type="InterPro" id="IPR019307">
    <property type="entry name" value="RNA-bd_AU-1/RNase_E/G"/>
</dbReference>
<keyword evidence="9" id="KW-0819">tRNA processing</keyword>
<evidence type="ECO:0000256" key="7">
    <source>
        <dbReference type="ARBA" id="ARBA00022519"/>
    </source>
</evidence>
<dbReference type="Pfam" id="PF20833">
    <property type="entry name" value="RNase_E_G_Thio"/>
    <property type="match status" value="1"/>
</dbReference>
<dbReference type="Proteomes" id="UP001238179">
    <property type="component" value="Chromosome"/>
</dbReference>
<dbReference type="GO" id="GO:0016787">
    <property type="term" value="F:hydrolase activity"/>
    <property type="evidence" value="ECO:0007669"/>
    <property type="project" value="UniProtKB-KW"/>
</dbReference>
<comment type="similarity">
    <text evidence="3">Belongs to the RNase E/G family. RNase G subfamily.</text>
</comment>
<keyword evidence="6" id="KW-0963">Cytoplasm</keyword>